<sequence>MIVLEASLELELKREKLVPILKSMAIALIGLVGSAYAAALILHQFIPGMDMQKALIYATPLSILSSAIIIPSVGGLSEEKKEFHVYESTFSDIMGIMMFYFLIAGINPSEDYALYRFYHQFSGNDSYRPHRQLCHHSNFSTYKKSGKVIPTNLRAFAFVCHW</sequence>
<gene>
    <name evidence="7" type="ORF">NYZ99_02855</name>
</gene>
<evidence type="ECO:0000259" key="6">
    <source>
        <dbReference type="Pfam" id="PF00999"/>
    </source>
</evidence>
<dbReference type="InterPro" id="IPR006153">
    <property type="entry name" value="Cation/H_exchanger_TM"/>
</dbReference>
<keyword evidence="8" id="KW-1185">Reference proteome</keyword>
<keyword evidence="4 5" id="KW-0472">Membrane</keyword>
<accession>A0ABY5YAM2</accession>
<keyword evidence="3 5" id="KW-1133">Transmembrane helix</keyword>
<proteinExistence type="predicted"/>
<dbReference type="EMBL" id="CP104205">
    <property type="protein sequence ID" value="UWX55485.1"/>
    <property type="molecule type" value="Genomic_DNA"/>
</dbReference>
<dbReference type="Proteomes" id="UP001059209">
    <property type="component" value="Chromosome"/>
</dbReference>
<dbReference type="Pfam" id="PF00999">
    <property type="entry name" value="Na_H_Exchanger"/>
    <property type="match status" value="1"/>
</dbReference>
<feature type="transmembrane region" description="Helical" evidence="5">
    <location>
        <begin position="20"/>
        <end position="42"/>
    </location>
</feature>
<protein>
    <submittedName>
        <fullName evidence="7">Cation:proton antiporter</fullName>
    </submittedName>
</protein>
<feature type="domain" description="Cation/H+ exchanger transmembrane" evidence="6">
    <location>
        <begin position="2"/>
        <end position="107"/>
    </location>
</feature>
<keyword evidence="2 5" id="KW-0812">Transmembrane</keyword>
<organism evidence="7 8">
    <name type="scientific">Maribacter litopenaei</name>
    <dbReference type="NCBI Taxonomy" id="2976127"/>
    <lineage>
        <taxon>Bacteria</taxon>
        <taxon>Pseudomonadati</taxon>
        <taxon>Bacteroidota</taxon>
        <taxon>Flavobacteriia</taxon>
        <taxon>Flavobacteriales</taxon>
        <taxon>Flavobacteriaceae</taxon>
        <taxon>Maribacter</taxon>
    </lineage>
</organism>
<evidence type="ECO:0000256" key="1">
    <source>
        <dbReference type="ARBA" id="ARBA00004141"/>
    </source>
</evidence>
<evidence type="ECO:0000256" key="4">
    <source>
        <dbReference type="ARBA" id="ARBA00023136"/>
    </source>
</evidence>
<feature type="transmembrane region" description="Helical" evidence="5">
    <location>
        <begin position="54"/>
        <end position="73"/>
    </location>
</feature>
<evidence type="ECO:0000256" key="3">
    <source>
        <dbReference type="ARBA" id="ARBA00022989"/>
    </source>
</evidence>
<evidence type="ECO:0000256" key="5">
    <source>
        <dbReference type="SAM" id="Phobius"/>
    </source>
</evidence>
<name>A0ABY5YAM2_9FLAO</name>
<comment type="subcellular location">
    <subcellularLocation>
        <location evidence="1">Membrane</location>
        <topology evidence="1">Multi-pass membrane protein</topology>
    </subcellularLocation>
</comment>
<reference evidence="7" key="1">
    <citation type="submission" date="2022-09" db="EMBL/GenBank/DDBJ databases">
        <title>Maribacter litopenaei sp. nov., isolated from the intestinal tract of the Pacific White Shrimp, Litopenaeus vannamei.</title>
        <authorList>
            <person name="Kim S.Y."/>
            <person name="Hwang C.Y."/>
        </authorList>
    </citation>
    <scope>NUCLEOTIDE SEQUENCE</scope>
    <source>
        <strain evidence="7">HL-LV01</strain>
    </source>
</reference>
<evidence type="ECO:0000313" key="8">
    <source>
        <dbReference type="Proteomes" id="UP001059209"/>
    </source>
</evidence>
<dbReference type="RefSeq" id="WP_260573441.1">
    <property type="nucleotide sequence ID" value="NZ_CP104205.1"/>
</dbReference>
<evidence type="ECO:0000256" key="2">
    <source>
        <dbReference type="ARBA" id="ARBA00022692"/>
    </source>
</evidence>
<evidence type="ECO:0000313" key="7">
    <source>
        <dbReference type="EMBL" id="UWX55485.1"/>
    </source>
</evidence>